<keyword evidence="1" id="KW-0175">Coiled coil</keyword>
<accession>A0AAE1M4X5</accession>
<dbReference type="AlphaFoldDB" id="A0AAE1M4X5"/>
<gene>
    <name evidence="3" type="ORF">Triagg1_3051</name>
</gene>
<evidence type="ECO:0000313" key="4">
    <source>
        <dbReference type="Proteomes" id="UP001273209"/>
    </source>
</evidence>
<evidence type="ECO:0000256" key="2">
    <source>
        <dbReference type="SAM" id="MobiDB-lite"/>
    </source>
</evidence>
<feature type="compositionally biased region" description="Polar residues" evidence="2">
    <location>
        <begin position="46"/>
        <end position="58"/>
    </location>
</feature>
<reference evidence="3" key="1">
    <citation type="submission" date="2023-11" db="EMBL/GenBank/DDBJ databases">
        <title>The genome sequences of three competitors of mushroom-forming fungi.</title>
        <authorList>
            <person name="Beijen E."/>
            <person name="Ohm R.A."/>
        </authorList>
    </citation>
    <scope>NUCLEOTIDE SEQUENCE</scope>
    <source>
        <strain evidence="3">CBS 100526</strain>
    </source>
</reference>
<protein>
    <submittedName>
        <fullName evidence="3">Uncharacterized protein</fullName>
    </submittedName>
</protein>
<feature type="coiled-coil region" evidence="1">
    <location>
        <begin position="114"/>
        <end position="166"/>
    </location>
</feature>
<dbReference type="EMBL" id="JAWRVG010000008">
    <property type="protein sequence ID" value="KAK4078720.1"/>
    <property type="molecule type" value="Genomic_DNA"/>
</dbReference>
<evidence type="ECO:0000256" key="1">
    <source>
        <dbReference type="SAM" id="Coils"/>
    </source>
</evidence>
<evidence type="ECO:0000313" key="3">
    <source>
        <dbReference type="EMBL" id="KAK4078720.1"/>
    </source>
</evidence>
<name>A0AAE1M4X5_9HYPO</name>
<organism evidence="3 4">
    <name type="scientific">Trichoderma aggressivum f. europaeum</name>
    <dbReference type="NCBI Taxonomy" id="173218"/>
    <lineage>
        <taxon>Eukaryota</taxon>
        <taxon>Fungi</taxon>
        <taxon>Dikarya</taxon>
        <taxon>Ascomycota</taxon>
        <taxon>Pezizomycotina</taxon>
        <taxon>Sordariomycetes</taxon>
        <taxon>Hypocreomycetidae</taxon>
        <taxon>Hypocreales</taxon>
        <taxon>Hypocreaceae</taxon>
        <taxon>Trichoderma</taxon>
    </lineage>
</organism>
<keyword evidence="4" id="KW-1185">Reference proteome</keyword>
<dbReference type="RefSeq" id="XP_062758118.1">
    <property type="nucleotide sequence ID" value="XM_062897301.1"/>
</dbReference>
<dbReference type="GeneID" id="87917206"/>
<dbReference type="Proteomes" id="UP001273209">
    <property type="component" value="Unassembled WGS sequence"/>
</dbReference>
<sequence length="443" mass="50304">MPTNMPTAANENEWEMAGHNASPTKIQEQNALQNYHSCGNERGLVNSGQVAINQGPSTRSRKRHRVKDEEEDELATPTKYSRMPTSAMSRAESWEAFTLCQLAKSDPKSVCDLLDGNRAEIERQRIKIKSLEAEIKQEKKSHEENRRILDNQIKALNRDMEQLLLQNMDDLSTKKASDDTIKSMWGRLSYKIKNTVSNYFTEWPQDEKISINGIEYDRSTQSSSDDRILAVRDSLKRRQLWGILLCNIFAALNRYHLGHIGGSIARLLAHLDVNKLPSPQYLQMISKIKSALDPDLEQETDTKSHTKRVEMIQNTVVHFKDIIADKKRLEFEDDLKMIFSDAWDIYTAMMMSKAIFIIQWPQGDNGVVNDYPYDPKTMELSGMIDLSDAPERVIGVVESPVVWKIGNGDGENFDSTTVLCQHSVFQWGGRSEPSTDTLGGTSS</sequence>
<proteinExistence type="predicted"/>
<feature type="region of interest" description="Disordered" evidence="2">
    <location>
        <begin position="40"/>
        <end position="86"/>
    </location>
</feature>
<comment type="caution">
    <text evidence="3">The sequence shown here is derived from an EMBL/GenBank/DDBJ whole genome shotgun (WGS) entry which is preliminary data.</text>
</comment>